<dbReference type="Gene3D" id="3.60.110.10">
    <property type="entry name" value="Carbon-nitrogen hydrolase"/>
    <property type="match status" value="1"/>
</dbReference>
<dbReference type="Proteomes" id="UP001485459">
    <property type="component" value="Chromosome"/>
</dbReference>
<sequence>MYQIDEQKLKHSPRAVKFWECCLAIFYENLSQFKQDTQLDDEHKTIVNINNLVHDKDKEHFYLDRAFDYYVSANQFHWASYEFDDINAYKQEIYKRKVRPGREQNRSRFILRQEFAINNDEKITTPRIAVANTKVLEDNIKKGIRNTRNLVGRFKTLRKIFDQTKEEKADILLFPECFIPIEFLDRITWFVANEQKLVVTGLEHVTADGVSFNFIVTILPFEKGGIKDAVVVYRLKNHYSHAEALMIQSNHCKVPHPSQYCYDLFIWKGIYFSPYYCFELADVKHRSIFKGKIDLLVASEWNPDTNYFSNIVESISRDLHSYVAQVNTSQFGDTRITQPSKTERKDILKLKGGDNDTILVGEINIKTLREFQRELYATTKDDKTFKPLPPEFELEDVLNRINNKSVL</sequence>
<gene>
    <name evidence="1" type="ORF">WJU16_08620</name>
</gene>
<dbReference type="RefSeq" id="WP_341837917.1">
    <property type="nucleotide sequence ID" value="NZ_CP149822.1"/>
</dbReference>
<reference evidence="2" key="1">
    <citation type="submission" date="2024-03" db="EMBL/GenBank/DDBJ databases">
        <title>Chitinophaga horti sp. nov., isolated from garden soil.</title>
        <authorList>
            <person name="Lee D.S."/>
            <person name="Han D.M."/>
            <person name="Baek J.H."/>
            <person name="Choi D.G."/>
            <person name="Jeon J.H."/>
            <person name="Jeon C.O."/>
        </authorList>
    </citation>
    <scope>NUCLEOTIDE SEQUENCE [LARGE SCALE GENOMIC DNA]</scope>
    <source>
        <strain evidence="2">GPA1</strain>
    </source>
</reference>
<dbReference type="EMBL" id="CP149822">
    <property type="protein sequence ID" value="WZN43095.1"/>
    <property type="molecule type" value="Genomic_DNA"/>
</dbReference>
<evidence type="ECO:0008006" key="3">
    <source>
        <dbReference type="Google" id="ProtNLM"/>
    </source>
</evidence>
<organism evidence="1 2">
    <name type="scientific">Chitinophaga pollutisoli</name>
    <dbReference type="NCBI Taxonomy" id="3133966"/>
    <lineage>
        <taxon>Bacteria</taxon>
        <taxon>Pseudomonadati</taxon>
        <taxon>Bacteroidota</taxon>
        <taxon>Chitinophagia</taxon>
        <taxon>Chitinophagales</taxon>
        <taxon>Chitinophagaceae</taxon>
        <taxon>Chitinophaga</taxon>
    </lineage>
</organism>
<dbReference type="InterPro" id="IPR036526">
    <property type="entry name" value="C-N_Hydrolase_sf"/>
</dbReference>
<evidence type="ECO:0000313" key="1">
    <source>
        <dbReference type="EMBL" id="WZN43095.1"/>
    </source>
</evidence>
<name>A0ABZ2YTG7_9BACT</name>
<protein>
    <recommendedName>
        <fullName evidence="3">Carbon-nitrogen hydrolase family protein</fullName>
    </recommendedName>
</protein>
<proteinExistence type="predicted"/>
<dbReference type="SUPFAM" id="SSF56317">
    <property type="entry name" value="Carbon-nitrogen hydrolase"/>
    <property type="match status" value="1"/>
</dbReference>
<evidence type="ECO:0000313" key="2">
    <source>
        <dbReference type="Proteomes" id="UP001485459"/>
    </source>
</evidence>
<keyword evidence="2" id="KW-1185">Reference proteome</keyword>
<accession>A0ABZ2YTG7</accession>